<dbReference type="Proteomes" id="UP000207741">
    <property type="component" value="Segment"/>
</dbReference>
<dbReference type="RefSeq" id="YP_009213553.1">
    <property type="nucleotide sequence ID" value="NC_028955.1"/>
</dbReference>
<accession>A0A0K0KW44</accession>
<sequence>MKFLYIVDHFVPFPQSEYGGIWTVVADNEEECFDLIVAEDQDNFLEYYGKLRGNISKSDKYKVESNADSKVVSSFLT</sequence>
<dbReference type="KEGG" id="vg:26640097"/>
<organism evidence="1 2">
    <name type="scientific">Prochlorococcus phage P-TIM68</name>
    <dbReference type="NCBI Taxonomy" id="1542477"/>
    <lineage>
        <taxon>Viruses</taxon>
        <taxon>Duplodnaviria</taxon>
        <taxon>Heunggongvirae</taxon>
        <taxon>Uroviricota</taxon>
        <taxon>Caudoviricetes</taxon>
        <taxon>Pantevenvirales</taxon>
        <taxon>Kyanoviridae</taxon>
        <taxon>Haifavirus</taxon>
        <taxon>Haifavirus tim68</taxon>
    </lineage>
</organism>
<evidence type="ECO:0000313" key="2">
    <source>
        <dbReference type="Proteomes" id="UP000207741"/>
    </source>
</evidence>
<name>A0A0K0KW44_9CAUD</name>
<reference evidence="2" key="1">
    <citation type="submission" date="2014-08" db="EMBL/GenBank/DDBJ databases">
        <authorList>
            <person name="Edwards T."/>
        </authorList>
    </citation>
    <scope>NUCLEOTIDE SEQUENCE [LARGE SCALE GENOMIC DNA]</scope>
</reference>
<dbReference type="GeneID" id="26640097"/>
<proteinExistence type="predicted"/>
<dbReference type="EMBL" id="KM359505">
    <property type="protein sequence ID" value="AIR93592.1"/>
    <property type="molecule type" value="Genomic_DNA"/>
</dbReference>
<keyword evidence="2" id="KW-1185">Reference proteome</keyword>
<dbReference type="OrthoDB" id="28427at10239"/>
<protein>
    <submittedName>
        <fullName evidence="1">Uncharacterized protein</fullName>
    </submittedName>
</protein>
<evidence type="ECO:0000313" key="1">
    <source>
        <dbReference type="EMBL" id="AIR93592.1"/>
    </source>
</evidence>